<dbReference type="Gene3D" id="1.20.1250.20">
    <property type="entry name" value="MFS general substrate transporter like domains"/>
    <property type="match status" value="2"/>
</dbReference>
<feature type="transmembrane region" description="Helical" evidence="6">
    <location>
        <begin position="55"/>
        <end position="74"/>
    </location>
</feature>
<name>A0ABT1NHR5_9FIRM</name>
<sequence>MNHTIIHSVTEKEMAVVQKFILAGMMIGSSAIGVVENARSNLLPTILTQLHALPFYSIVLVLAGASTAVVLPIAGKISDLIGYKRVFILGVLVYAIACTGCLCATAFFVYLLFTVLAACAFGFLFGVYRTIIVAISLPQVRAKRIAICTIIDNFSIWGGPFIGGLLCDFWNWRIIYAVVLIPLLTSATLVFRFLPESKHFSKTEKVDWQGMLLFAAFLFPLMLWLAMGGTQFAWWSFPGVTLPFTVTIVFLFLIKWEKKSKNPMVPLQLFKKPVYCSIFIMAILANMCEAANGYLLLYLQYLFARSATTAGLMLLPKGVPSTVIALLIGRYLSRYKKYTHALALSLLCSIIAYLLMAQLSMDFRESYFFIIMLFYGAGTSSLLAISMLLAQHYIEHSHLGVGTSFIIFAGPFGMAAGYAVGNIVISSFWKGEKNIAAGLAELLLPDQLIQLSKMGVLKDRSIFEEIRKTLPSEAYFLLDTTVAQIEQNFLHCLSILFYLFTFLALIALGITAYIRFCEKSSRCTMVD</sequence>
<feature type="transmembrane region" description="Helical" evidence="6">
    <location>
        <begin position="206"/>
        <end position="226"/>
    </location>
</feature>
<keyword evidence="5 6" id="KW-0472">Membrane</keyword>
<evidence type="ECO:0000313" key="8">
    <source>
        <dbReference type="EMBL" id="MCQ1529698.1"/>
    </source>
</evidence>
<feature type="domain" description="Major facilitator superfamily (MFS) profile" evidence="7">
    <location>
        <begin position="17"/>
        <end position="519"/>
    </location>
</feature>
<feature type="transmembrane region" description="Helical" evidence="6">
    <location>
        <begin position="367"/>
        <end position="389"/>
    </location>
</feature>
<keyword evidence="3 6" id="KW-0812">Transmembrane</keyword>
<comment type="subcellular location">
    <subcellularLocation>
        <location evidence="1">Cell membrane</location>
        <topology evidence="1">Multi-pass membrane protein</topology>
    </subcellularLocation>
</comment>
<keyword evidence="2" id="KW-0813">Transport</keyword>
<proteinExistence type="predicted"/>
<feature type="transmembrane region" description="Helical" evidence="6">
    <location>
        <begin position="232"/>
        <end position="254"/>
    </location>
</feature>
<dbReference type="Proteomes" id="UP001651880">
    <property type="component" value="Unassembled WGS sequence"/>
</dbReference>
<dbReference type="PANTHER" id="PTHR23501">
    <property type="entry name" value="MAJOR FACILITATOR SUPERFAMILY"/>
    <property type="match status" value="1"/>
</dbReference>
<accession>A0ABT1NHR5</accession>
<dbReference type="PROSITE" id="PS50850">
    <property type="entry name" value="MFS"/>
    <property type="match status" value="1"/>
</dbReference>
<feature type="transmembrane region" description="Helical" evidence="6">
    <location>
        <begin position="495"/>
        <end position="516"/>
    </location>
</feature>
<protein>
    <submittedName>
        <fullName evidence="8">MFS transporter</fullName>
    </submittedName>
</protein>
<organism evidence="8 9">
    <name type="scientific">Lutispora saccharofermentans</name>
    <dbReference type="NCBI Taxonomy" id="3024236"/>
    <lineage>
        <taxon>Bacteria</taxon>
        <taxon>Bacillati</taxon>
        <taxon>Bacillota</taxon>
        <taxon>Clostridia</taxon>
        <taxon>Lutisporales</taxon>
        <taxon>Lutisporaceae</taxon>
        <taxon>Lutispora</taxon>
    </lineage>
</organism>
<dbReference type="RefSeq" id="WP_255227210.1">
    <property type="nucleotide sequence ID" value="NZ_JAJEKE010000006.1"/>
</dbReference>
<feature type="transmembrane region" description="Helical" evidence="6">
    <location>
        <begin position="309"/>
        <end position="329"/>
    </location>
</feature>
<feature type="transmembrane region" description="Helical" evidence="6">
    <location>
        <begin position="16"/>
        <end position="35"/>
    </location>
</feature>
<dbReference type="EMBL" id="JAJEKE010000006">
    <property type="protein sequence ID" value="MCQ1529698.1"/>
    <property type="molecule type" value="Genomic_DNA"/>
</dbReference>
<evidence type="ECO:0000256" key="2">
    <source>
        <dbReference type="ARBA" id="ARBA00022448"/>
    </source>
</evidence>
<dbReference type="SUPFAM" id="SSF103473">
    <property type="entry name" value="MFS general substrate transporter"/>
    <property type="match status" value="1"/>
</dbReference>
<reference evidence="8 9" key="1">
    <citation type="submission" date="2021-10" db="EMBL/GenBank/DDBJ databases">
        <title>Lutispora strain m25 sp. nov., a thermophilic, non-spore-forming bacterium isolated from a lab-scale methanogenic bioreactor digesting anaerobic sludge.</title>
        <authorList>
            <person name="El Houari A."/>
            <person name="Mcdonald J."/>
        </authorList>
    </citation>
    <scope>NUCLEOTIDE SEQUENCE [LARGE SCALE GENOMIC DNA]</scope>
    <source>
        <strain evidence="9">m25</strain>
    </source>
</reference>
<feature type="transmembrane region" description="Helical" evidence="6">
    <location>
        <begin position="341"/>
        <end position="361"/>
    </location>
</feature>
<keyword evidence="9" id="KW-1185">Reference proteome</keyword>
<dbReference type="PANTHER" id="PTHR23501:SF191">
    <property type="entry name" value="VACUOLAR BASIC AMINO ACID TRANSPORTER 4"/>
    <property type="match status" value="1"/>
</dbReference>
<evidence type="ECO:0000256" key="5">
    <source>
        <dbReference type="ARBA" id="ARBA00023136"/>
    </source>
</evidence>
<feature type="transmembrane region" description="Helical" evidence="6">
    <location>
        <begin position="86"/>
        <end position="109"/>
    </location>
</feature>
<feature type="transmembrane region" description="Helical" evidence="6">
    <location>
        <begin position="115"/>
        <end position="137"/>
    </location>
</feature>
<evidence type="ECO:0000256" key="3">
    <source>
        <dbReference type="ARBA" id="ARBA00022692"/>
    </source>
</evidence>
<evidence type="ECO:0000259" key="7">
    <source>
        <dbReference type="PROSITE" id="PS50850"/>
    </source>
</evidence>
<dbReference type="Pfam" id="PF07690">
    <property type="entry name" value="MFS_1"/>
    <property type="match status" value="1"/>
</dbReference>
<comment type="caution">
    <text evidence="8">The sequence shown here is derived from an EMBL/GenBank/DDBJ whole genome shotgun (WGS) entry which is preliminary data.</text>
</comment>
<evidence type="ECO:0000313" key="9">
    <source>
        <dbReference type="Proteomes" id="UP001651880"/>
    </source>
</evidence>
<evidence type="ECO:0000256" key="4">
    <source>
        <dbReference type="ARBA" id="ARBA00022989"/>
    </source>
</evidence>
<keyword evidence="4 6" id="KW-1133">Transmembrane helix</keyword>
<feature type="transmembrane region" description="Helical" evidence="6">
    <location>
        <begin position="274"/>
        <end position="297"/>
    </location>
</feature>
<gene>
    <name evidence="8" type="ORF">LJD61_09040</name>
</gene>
<dbReference type="InterPro" id="IPR011701">
    <property type="entry name" value="MFS"/>
</dbReference>
<evidence type="ECO:0000256" key="6">
    <source>
        <dbReference type="SAM" id="Phobius"/>
    </source>
</evidence>
<feature type="transmembrane region" description="Helical" evidence="6">
    <location>
        <begin position="401"/>
        <end position="425"/>
    </location>
</feature>
<evidence type="ECO:0000256" key="1">
    <source>
        <dbReference type="ARBA" id="ARBA00004651"/>
    </source>
</evidence>
<feature type="transmembrane region" description="Helical" evidence="6">
    <location>
        <begin position="144"/>
        <end position="162"/>
    </location>
</feature>
<feature type="transmembrane region" description="Helical" evidence="6">
    <location>
        <begin position="174"/>
        <end position="194"/>
    </location>
</feature>
<dbReference type="InterPro" id="IPR036259">
    <property type="entry name" value="MFS_trans_sf"/>
</dbReference>
<dbReference type="InterPro" id="IPR020846">
    <property type="entry name" value="MFS_dom"/>
</dbReference>